<evidence type="ECO:0000256" key="2">
    <source>
        <dbReference type="ARBA" id="ARBA00005709"/>
    </source>
</evidence>
<comment type="subcellular location">
    <subcellularLocation>
        <location evidence="1">Bacterial flagellum</location>
    </subcellularLocation>
</comment>
<evidence type="ECO:0000259" key="5">
    <source>
        <dbReference type="Pfam" id="PF00700"/>
    </source>
</evidence>
<dbReference type="NCBIfam" id="TIGR02550">
    <property type="entry name" value="flagell_flgL"/>
    <property type="match status" value="1"/>
</dbReference>
<dbReference type="InterPro" id="IPR001492">
    <property type="entry name" value="Flagellin"/>
</dbReference>
<evidence type="ECO:0000313" key="7">
    <source>
        <dbReference type="Proteomes" id="UP000027937"/>
    </source>
</evidence>
<feature type="domain" description="Flagellin N-terminal" evidence="4">
    <location>
        <begin position="5"/>
        <end position="138"/>
    </location>
</feature>
<comment type="similarity">
    <text evidence="2">Belongs to the bacterial flagellin family.</text>
</comment>
<accession>A0ABR4TDL8</accession>
<dbReference type="RefSeq" id="WP_039229477.1">
    <property type="nucleotide sequence ID" value="NZ_JENX01000076.1"/>
</dbReference>
<keyword evidence="6" id="KW-0969">Cilium</keyword>
<gene>
    <name evidence="6" type="ORF">Z960_10415</name>
</gene>
<keyword evidence="7" id="KW-1185">Reference proteome</keyword>
<dbReference type="Gene3D" id="1.20.1330.10">
    <property type="entry name" value="f41 fragment of flagellin, N-terminal domain"/>
    <property type="match status" value="2"/>
</dbReference>
<keyword evidence="6" id="KW-0966">Cell projection</keyword>
<dbReference type="Pfam" id="PF00700">
    <property type="entry name" value="Flagellin_C"/>
    <property type="match status" value="1"/>
</dbReference>
<evidence type="ECO:0000259" key="4">
    <source>
        <dbReference type="Pfam" id="PF00669"/>
    </source>
</evidence>
<dbReference type="Proteomes" id="UP000027937">
    <property type="component" value="Unassembled WGS sequence"/>
</dbReference>
<dbReference type="PANTHER" id="PTHR42792:SF1">
    <property type="entry name" value="FLAGELLAR HOOK-ASSOCIATED PROTEIN 3"/>
    <property type="match status" value="1"/>
</dbReference>
<dbReference type="InterPro" id="IPR046358">
    <property type="entry name" value="Flagellin_C"/>
</dbReference>
<organism evidence="6 7">
    <name type="scientific">Clostridium haemolyticum NCTC 9693</name>
    <dbReference type="NCBI Taxonomy" id="1443114"/>
    <lineage>
        <taxon>Bacteria</taxon>
        <taxon>Bacillati</taxon>
        <taxon>Bacillota</taxon>
        <taxon>Clostridia</taxon>
        <taxon>Eubacteriales</taxon>
        <taxon>Clostridiaceae</taxon>
        <taxon>Clostridium</taxon>
    </lineage>
</organism>
<evidence type="ECO:0000256" key="3">
    <source>
        <dbReference type="ARBA" id="ARBA00023143"/>
    </source>
</evidence>
<dbReference type="InterPro" id="IPR001029">
    <property type="entry name" value="Flagellin_N"/>
</dbReference>
<name>A0ABR4TDL8_CLOHA</name>
<keyword evidence="6" id="KW-0282">Flagellum</keyword>
<keyword evidence="3" id="KW-0975">Bacterial flagellum</keyword>
<comment type="caution">
    <text evidence="6">The sequence shown here is derived from an EMBL/GenBank/DDBJ whole genome shotgun (WGS) entry which is preliminary data.</text>
</comment>
<evidence type="ECO:0000313" key="6">
    <source>
        <dbReference type="EMBL" id="KEI16207.1"/>
    </source>
</evidence>
<feature type="domain" description="Flagellin C-terminal" evidence="5">
    <location>
        <begin position="374"/>
        <end position="457"/>
    </location>
</feature>
<dbReference type="SUPFAM" id="SSF64518">
    <property type="entry name" value="Phase 1 flagellin"/>
    <property type="match status" value="1"/>
</dbReference>
<dbReference type="EMBL" id="JENX01000076">
    <property type="protein sequence ID" value="KEI16207.1"/>
    <property type="molecule type" value="Genomic_DNA"/>
</dbReference>
<sequence length="458" mass="50569">MRVTNKMLSNNFLADMKANLENVNKIQQQNTSGKKFRKPSDDPFAVARSMQLHTDINTNKQYSKNITDVSNWLDTTDTALGQAGDVLQRVRELLISAGNAAYGSDERKAIKDEINEKIGEMSQILNTNFGGNYIFGGTRSTTKPMEAIGGEMAGAASTKKIVIDKTEPLKNDSIVDKDGKLKSDLNIQFKYGNPEKQGQITLSKDTEITSLNDLAEKINTEIENKKATDTKEIVGKIKAVSNIADGKIMFVNKDKNSGNITVTSSKLGMDQGVEARYSSSSNTKLMYNKKGGGELTSGEEYNQIASKLKVEVSQGVTMDYNVSATDILEFTNDKSDKIDLREVFSKITNHLDGKKSDGTAPDAKAVEELLNGDLKNITDSINNLLKIRSEVGAKQNRIDGAKDRNTDGTFNMKQILTKQEDVDYTQNMMDYSTMLTVYMASLQTSAKIIQPSLMDYLR</sequence>
<dbReference type="Pfam" id="PF00669">
    <property type="entry name" value="Flagellin_N"/>
    <property type="match status" value="1"/>
</dbReference>
<proteinExistence type="inferred from homology"/>
<dbReference type="PANTHER" id="PTHR42792">
    <property type="entry name" value="FLAGELLIN"/>
    <property type="match status" value="1"/>
</dbReference>
<dbReference type="InterPro" id="IPR013384">
    <property type="entry name" value="Flagell_FlgL"/>
</dbReference>
<evidence type="ECO:0000256" key="1">
    <source>
        <dbReference type="ARBA" id="ARBA00004365"/>
    </source>
</evidence>
<reference evidence="6 7" key="1">
    <citation type="submission" date="2014-02" db="EMBL/GenBank/DDBJ databases">
        <title>Plasmidome dynamics in the species complex Clostridium novyi sensu lato converts strains of independent lineages into distinctly different pathogens.</title>
        <authorList>
            <person name="Skarin H."/>
            <person name="Segerman B."/>
        </authorList>
    </citation>
    <scope>NUCLEOTIDE SEQUENCE [LARGE SCALE GENOMIC DNA]</scope>
    <source>
        <strain evidence="6 7">NCTC 9693</strain>
    </source>
</reference>
<protein>
    <submittedName>
        <fullName evidence="6">Flagellar hook-associated protein 3</fullName>
    </submittedName>
</protein>